<evidence type="ECO:0000313" key="1">
    <source>
        <dbReference type="EMBL" id="CAH1801956.1"/>
    </source>
</evidence>
<gene>
    <name evidence="1" type="ORF">OFUS_LOCUS25685</name>
</gene>
<protein>
    <submittedName>
        <fullName evidence="1">Uncharacterized protein</fullName>
    </submittedName>
</protein>
<name>A0A8S4Q7P3_OWEFU</name>
<proteinExistence type="predicted"/>
<keyword evidence="2" id="KW-1185">Reference proteome</keyword>
<sequence length="491" mass="55136">MTLYPRVITPGYPDFTVVDEFVTTATSKSILKVSNVTSLQQLAESYVVTFFLDVGKVKLTIHLQVPDASDILDYFYSYDSEATVIEDVTQQISGIEQLSMMPDTITMKEENPFQLECKTEFANSPEESGIELWWEMLDTTAPDSKKKSLENFNNWVRSPKTKDGMAFAATFKNLTSGKWMLSSTANITPKPSTLRHNAIYYCELRTVGSYYALLVQTGVPVADDKSRSLFNGNEPFMFNIDSDIGWEEEKESTPPEKYIKTLDIGETVGLSIEVYSGPLAEVSLYRPDGVRLTQGDNVGVLEVGNSGTFGHYMRKTFTLRNLGLSGAGEYTVEVSVPEYGILATRKTVKVVVGPSICVRATSGQARVNPGEQAKYTCEVIGYPLAGGEFETTYTDKFQYRSDQSRLGEGYNVNITRTNNLIRADVVISSDVMETIDNRQHYCHFKNFITRTENRVRVKKQDGGWWSMEDVQLTGFVPEWRAECDKMFDSLS</sequence>
<dbReference type="EMBL" id="CAIIXF020000012">
    <property type="protein sequence ID" value="CAH1801956.1"/>
    <property type="molecule type" value="Genomic_DNA"/>
</dbReference>
<dbReference type="AlphaFoldDB" id="A0A8S4Q7P3"/>
<comment type="caution">
    <text evidence="1">The sequence shown here is derived from an EMBL/GenBank/DDBJ whole genome shotgun (WGS) entry which is preliminary data.</text>
</comment>
<dbReference type="InterPro" id="IPR036179">
    <property type="entry name" value="Ig-like_dom_sf"/>
</dbReference>
<evidence type="ECO:0000313" key="2">
    <source>
        <dbReference type="Proteomes" id="UP000749559"/>
    </source>
</evidence>
<reference evidence="1" key="1">
    <citation type="submission" date="2022-03" db="EMBL/GenBank/DDBJ databases">
        <authorList>
            <person name="Martin C."/>
        </authorList>
    </citation>
    <scope>NUCLEOTIDE SEQUENCE</scope>
</reference>
<dbReference type="Proteomes" id="UP000749559">
    <property type="component" value="Unassembled WGS sequence"/>
</dbReference>
<organism evidence="1 2">
    <name type="scientific">Owenia fusiformis</name>
    <name type="common">Polychaete worm</name>
    <dbReference type="NCBI Taxonomy" id="6347"/>
    <lineage>
        <taxon>Eukaryota</taxon>
        <taxon>Metazoa</taxon>
        <taxon>Spiralia</taxon>
        <taxon>Lophotrochozoa</taxon>
        <taxon>Annelida</taxon>
        <taxon>Polychaeta</taxon>
        <taxon>Sedentaria</taxon>
        <taxon>Canalipalpata</taxon>
        <taxon>Sabellida</taxon>
        <taxon>Oweniida</taxon>
        <taxon>Oweniidae</taxon>
        <taxon>Owenia</taxon>
    </lineage>
</organism>
<accession>A0A8S4Q7P3</accession>
<dbReference type="SUPFAM" id="SSF48726">
    <property type="entry name" value="Immunoglobulin"/>
    <property type="match status" value="1"/>
</dbReference>